<reference evidence="1 2" key="1">
    <citation type="submission" date="2020-07" db="EMBL/GenBank/DDBJ databases">
        <title>Sequencing the genomes of 1000 actinobacteria strains.</title>
        <authorList>
            <person name="Klenk H.-P."/>
        </authorList>
    </citation>
    <scope>NUCLEOTIDE SEQUENCE [LARGE SCALE GENOMIC DNA]</scope>
    <source>
        <strain evidence="1 2">DSM 23819</strain>
    </source>
</reference>
<dbReference type="RefSeq" id="WP_179501892.1">
    <property type="nucleotide sequence ID" value="NZ_JACCAA010000001.1"/>
</dbReference>
<accession>A0A7Y9S239</accession>
<evidence type="ECO:0000313" key="1">
    <source>
        <dbReference type="EMBL" id="NYG58763.1"/>
    </source>
</evidence>
<comment type="caution">
    <text evidence="1">The sequence shown here is derived from an EMBL/GenBank/DDBJ whole genome shotgun (WGS) entry which is preliminary data.</text>
</comment>
<gene>
    <name evidence="1" type="ORF">BJ980_001686</name>
</gene>
<dbReference type="Proteomes" id="UP000540656">
    <property type="component" value="Unassembled WGS sequence"/>
</dbReference>
<sequence>MEDLLVGGLDDWADAGWALQSARLSGENDPTALRDLTLALIAEVLRGGLMVAGDVIGSDHVPWPGGPDQWAERIRREWLDEWPDEVPTPGAIVWLRNTPAGDQVVRDVLDRERGE</sequence>
<keyword evidence="2" id="KW-1185">Reference proteome</keyword>
<dbReference type="EMBL" id="JACCAA010000001">
    <property type="protein sequence ID" value="NYG58763.1"/>
    <property type="molecule type" value="Genomic_DNA"/>
</dbReference>
<organism evidence="1 2">
    <name type="scientific">Nocardioides daedukensis</name>
    <dbReference type="NCBI Taxonomy" id="634462"/>
    <lineage>
        <taxon>Bacteria</taxon>
        <taxon>Bacillati</taxon>
        <taxon>Actinomycetota</taxon>
        <taxon>Actinomycetes</taxon>
        <taxon>Propionibacteriales</taxon>
        <taxon>Nocardioidaceae</taxon>
        <taxon>Nocardioides</taxon>
    </lineage>
</organism>
<proteinExistence type="predicted"/>
<dbReference type="AlphaFoldDB" id="A0A7Y9S239"/>
<name>A0A7Y9S239_9ACTN</name>
<protein>
    <submittedName>
        <fullName evidence="1">Uncharacterized protein</fullName>
    </submittedName>
</protein>
<evidence type="ECO:0000313" key="2">
    <source>
        <dbReference type="Proteomes" id="UP000540656"/>
    </source>
</evidence>